<dbReference type="CDD" id="cd06261">
    <property type="entry name" value="TM_PBP2"/>
    <property type="match status" value="1"/>
</dbReference>
<feature type="transmembrane region" description="Helical" evidence="7">
    <location>
        <begin position="53"/>
        <end position="77"/>
    </location>
</feature>
<dbReference type="Gene3D" id="1.10.3720.10">
    <property type="entry name" value="MetI-like"/>
    <property type="match status" value="1"/>
</dbReference>
<evidence type="ECO:0000313" key="9">
    <source>
        <dbReference type="EMBL" id="MFC7614995.1"/>
    </source>
</evidence>
<comment type="caution">
    <text evidence="9">The sequence shown here is derived from an EMBL/GenBank/DDBJ whole genome shotgun (WGS) entry which is preliminary data.</text>
</comment>
<dbReference type="SUPFAM" id="SSF161098">
    <property type="entry name" value="MetI-like"/>
    <property type="match status" value="1"/>
</dbReference>
<dbReference type="PANTHER" id="PTHR43744">
    <property type="entry name" value="ABC TRANSPORTER PERMEASE PROTEIN MG189-RELATED-RELATED"/>
    <property type="match status" value="1"/>
</dbReference>
<evidence type="ECO:0000259" key="8">
    <source>
        <dbReference type="PROSITE" id="PS50928"/>
    </source>
</evidence>
<dbReference type="InterPro" id="IPR000515">
    <property type="entry name" value="MetI-like"/>
</dbReference>
<organism evidence="9 10">
    <name type="scientific">Actinokineospora soli</name>
    <dbReference type="NCBI Taxonomy" id="1048753"/>
    <lineage>
        <taxon>Bacteria</taxon>
        <taxon>Bacillati</taxon>
        <taxon>Actinomycetota</taxon>
        <taxon>Actinomycetes</taxon>
        <taxon>Pseudonocardiales</taxon>
        <taxon>Pseudonocardiaceae</taxon>
        <taxon>Actinokineospora</taxon>
    </lineage>
</organism>
<evidence type="ECO:0000313" key="10">
    <source>
        <dbReference type="Proteomes" id="UP001596512"/>
    </source>
</evidence>
<feature type="transmembrane region" description="Helical" evidence="7">
    <location>
        <begin position="177"/>
        <end position="200"/>
    </location>
</feature>
<feature type="transmembrane region" description="Helical" evidence="7">
    <location>
        <begin position="227"/>
        <end position="247"/>
    </location>
</feature>
<keyword evidence="4 7" id="KW-0812">Transmembrane</keyword>
<evidence type="ECO:0000256" key="7">
    <source>
        <dbReference type="RuleBase" id="RU363032"/>
    </source>
</evidence>
<evidence type="ECO:0000256" key="5">
    <source>
        <dbReference type="ARBA" id="ARBA00022989"/>
    </source>
</evidence>
<protein>
    <submittedName>
        <fullName evidence="9">Carbohydrate ABC transporter permease</fullName>
    </submittedName>
</protein>
<dbReference type="InterPro" id="IPR035906">
    <property type="entry name" value="MetI-like_sf"/>
</dbReference>
<keyword evidence="5 7" id="KW-1133">Transmembrane helix</keyword>
<comment type="subcellular location">
    <subcellularLocation>
        <location evidence="1 7">Cell membrane</location>
        <topology evidence="1 7">Multi-pass membrane protein</topology>
    </subcellularLocation>
</comment>
<name>A0ABW2TPR1_9PSEU</name>
<reference evidence="10" key="1">
    <citation type="journal article" date="2019" name="Int. J. Syst. Evol. Microbiol.">
        <title>The Global Catalogue of Microorganisms (GCM) 10K type strain sequencing project: providing services to taxonomists for standard genome sequencing and annotation.</title>
        <authorList>
            <consortium name="The Broad Institute Genomics Platform"/>
            <consortium name="The Broad Institute Genome Sequencing Center for Infectious Disease"/>
            <person name="Wu L."/>
            <person name="Ma J."/>
        </authorList>
    </citation>
    <scope>NUCLEOTIDE SEQUENCE [LARGE SCALE GENOMIC DNA]</scope>
    <source>
        <strain evidence="10">JCM 17695</strain>
    </source>
</reference>
<accession>A0ABW2TPR1</accession>
<evidence type="ECO:0000256" key="2">
    <source>
        <dbReference type="ARBA" id="ARBA00022448"/>
    </source>
</evidence>
<gene>
    <name evidence="9" type="ORF">ACFQV2_17195</name>
</gene>
<keyword evidence="2 7" id="KW-0813">Transport</keyword>
<evidence type="ECO:0000256" key="1">
    <source>
        <dbReference type="ARBA" id="ARBA00004651"/>
    </source>
</evidence>
<dbReference type="PANTHER" id="PTHR43744:SF6">
    <property type="entry name" value="ABC TRANSPORTER PERMEASE PROTEIN YESQ-RELATED"/>
    <property type="match status" value="1"/>
</dbReference>
<sequence length="265" mass="29274">MSAVLLAPLVFMVSIALSSDQTSQAMDFSFLPREFHFENFVAVFGSDLPIGRFLVNSVVIVAFSCLGMVFSSAVVAYGFARLRAPGKNLLFVVLLSTMMIPAEVLLIPQFVIFRELGWINTLLPIIVPNFFANAYNVFLMRQFISRIPSDLHEAAMLDGLSHFGIFRRIVVPLMKPVLVAVAIFTFTFNWGYFFGPLIYINSEEKMPLALGVQVMSATSSGAQLPPWNLVMVGSLILILPMIAVYYFGQKYLYEAGLVSGSAGVK</sequence>
<feature type="transmembrane region" description="Helical" evidence="7">
    <location>
        <begin position="118"/>
        <end position="139"/>
    </location>
</feature>
<proteinExistence type="inferred from homology"/>
<keyword evidence="10" id="KW-1185">Reference proteome</keyword>
<keyword evidence="3" id="KW-1003">Cell membrane</keyword>
<dbReference type="Proteomes" id="UP001596512">
    <property type="component" value="Unassembled WGS sequence"/>
</dbReference>
<comment type="similarity">
    <text evidence="7">Belongs to the binding-protein-dependent transport system permease family.</text>
</comment>
<dbReference type="EMBL" id="JBHTEY010000004">
    <property type="protein sequence ID" value="MFC7614995.1"/>
    <property type="molecule type" value="Genomic_DNA"/>
</dbReference>
<dbReference type="Pfam" id="PF00528">
    <property type="entry name" value="BPD_transp_1"/>
    <property type="match status" value="1"/>
</dbReference>
<feature type="domain" description="ABC transmembrane type-1" evidence="8">
    <location>
        <begin position="54"/>
        <end position="248"/>
    </location>
</feature>
<dbReference type="PROSITE" id="PS50928">
    <property type="entry name" value="ABC_TM1"/>
    <property type="match status" value="1"/>
</dbReference>
<evidence type="ECO:0000256" key="6">
    <source>
        <dbReference type="ARBA" id="ARBA00023136"/>
    </source>
</evidence>
<evidence type="ECO:0000256" key="4">
    <source>
        <dbReference type="ARBA" id="ARBA00022692"/>
    </source>
</evidence>
<evidence type="ECO:0000256" key="3">
    <source>
        <dbReference type="ARBA" id="ARBA00022475"/>
    </source>
</evidence>
<keyword evidence="6 7" id="KW-0472">Membrane</keyword>
<feature type="transmembrane region" description="Helical" evidence="7">
    <location>
        <begin position="89"/>
        <end position="112"/>
    </location>
</feature>